<dbReference type="InterPro" id="IPR038371">
    <property type="entry name" value="Cu_polyphenol_OxRdtase_sf"/>
</dbReference>
<evidence type="ECO:0000256" key="10">
    <source>
        <dbReference type="ARBA" id="ARBA00049893"/>
    </source>
</evidence>
<dbReference type="SUPFAM" id="SSF64438">
    <property type="entry name" value="CNF1/YfiH-like putative cysteine hydrolases"/>
    <property type="match status" value="1"/>
</dbReference>
<comment type="similarity">
    <text evidence="3">Belongs to the purine nucleoside phosphorylase YfiH/LACC1 family.</text>
</comment>
<evidence type="ECO:0000256" key="8">
    <source>
        <dbReference type="ARBA" id="ARBA00047989"/>
    </source>
</evidence>
<evidence type="ECO:0000256" key="9">
    <source>
        <dbReference type="ARBA" id="ARBA00048968"/>
    </source>
</evidence>
<evidence type="ECO:0000256" key="3">
    <source>
        <dbReference type="ARBA" id="ARBA00007353"/>
    </source>
</evidence>
<comment type="catalytic activity">
    <reaction evidence="1">
        <text>inosine + phosphate = alpha-D-ribose 1-phosphate + hypoxanthine</text>
        <dbReference type="Rhea" id="RHEA:27646"/>
        <dbReference type="ChEBI" id="CHEBI:17368"/>
        <dbReference type="ChEBI" id="CHEBI:17596"/>
        <dbReference type="ChEBI" id="CHEBI:43474"/>
        <dbReference type="ChEBI" id="CHEBI:57720"/>
        <dbReference type="EC" id="2.4.2.1"/>
    </reaction>
    <physiologicalReaction direction="left-to-right" evidence="1">
        <dbReference type="Rhea" id="RHEA:27647"/>
    </physiologicalReaction>
</comment>
<evidence type="ECO:0000256" key="2">
    <source>
        <dbReference type="ARBA" id="ARBA00003215"/>
    </source>
</evidence>
<evidence type="ECO:0000256" key="1">
    <source>
        <dbReference type="ARBA" id="ARBA00000553"/>
    </source>
</evidence>
<organism evidence="11 12">
    <name type="scientific">Berryella wangjianweii</name>
    <dbReference type="NCBI Taxonomy" id="2734634"/>
    <lineage>
        <taxon>Bacteria</taxon>
        <taxon>Bacillati</taxon>
        <taxon>Actinomycetota</taxon>
        <taxon>Coriobacteriia</taxon>
        <taxon>Eggerthellales</taxon>
        <taxon>Eggerthellaceae</taxon>
        <taxon>Berryella</taxon>
    </lineage>
</organism>
<keyword evidence="5" id="KW-0479">Metal-binding</keyword>
<keyword evidence="7" id="KW-0862">Zinc</keyword>
<dbReference type="InterPro" id="IPR011324">
    <property type="entry name" value="Cytotoxic_necrot_fac-like_cat"/>
</dbReference>
<evidence type="ECO:0000313" key="12">
    <source>
        <dbReference type="Proteomes" id="UP000503297"/>
    </source>
</evidence>
<comment type="catalytic activity">
    <reaction evidence="8">
        <text>adenosine + H2O + H(+) = inosine + NH4(+)</text>
        <dbReference type="Rhea" id="RHEA:24408"/>
        <dbReference type="ChEBI" id="CHEBI:15377"/>
        <dbReference type="ChEBI" id="CHEBI:15378"/>
        <dbReference type="ChEBI" id="CHEBI:16335"/>
        <dbReference type="ChEBI" id="CHEBI:17596"/>
        <dbReference type="ChEBI" id="CHEBI:28938"/>
        <dbReference type="EC" id="3.5.4.4"/>
    </reaction>
    <physiologicalReaction direction="left-to-right" evidence="8">
        <dbReference type="Rhea" id="RHEA:24409"/>
    </physiologicalReaction>
</comment>
<evidence type="ECO:0000256" key="6">
    <source>
        <dbReference type="ARBA" id="ARBA00022801"/>
    </source>
</evidence>
<dbReference type="InterPro" id="IPR003730">
    <property type="entry name" value="Cu_polyphenol_OxRdtase"/>
</dbReference>
<accession>A0A6M8J8Y0</accession>
<gene>
    <name evidence="11" type="ORF">HLV38_07325</name>
</gene>
<dbReference type="PANTHER" id="PTHR30616:SF2">
    <property type="entry name" value="PURINE NUCLEOSIDE PHOSPHORYLASE LACC1"/>
    <property type="match status" value="1"/>
</dbReference>
<keyword evidence="4" id="KW-0808">Transferase</keyword>
<dbReference type="GO" id="GO:0005507">
    <property type="term" value="F:copper ion binding"/>
    <property type="evidence" value="ECO:0007669"/>
    <property type="project" value="TreeGrafter"/>
</dbReference>
<dbReference type="PANTHER" id="PTHR30616">
    <property type="entry name" value="UNCHARACTERIZED PROTEIN YFIH"/>
    <property type="match status" value="1"/>
</dbReference>
<dbReference type="GO" id="GO:0016787">
    <property type="term" value="F:hydrolase activity"/>
    <property type="evidence" value="ECO:0007669"/>
    <property type="project" value="UniProtKB-KW"/>
</dbReference>
<evidence type="ECO:0000256" key="7">
    <source>
        <dbReference type="ARBA" id="ARBA00022833"/>
    </source>
</evidence>
<dbReference type="GO" id="GO:0017061">
    <property type="term" value="F:S-methyl-5-thioadenosine phosphorylase activity"/>
    <property type="evidence" value="ECO:0007669"/>
    <property type="project" value="UniProtKB-EC"/>
</dbReference>
<comment type="catalytic activity">
    <reaction evidence="10">
        <text>S-methyl-5'-thioadenosine + phosphate = 5-(methylsulfanyl)-alpha-D-ribose 1-phosphate + adenine</text>
        <dbReference type="Rhea" id="RHEA:11852"/>
        <dbReference type="ChEBI" id="CHEBI:16708"/>
        <dbReference type="ChEBI" id="CHEBI:17509"/>
        <dbReference type="ChEBI" id="CHEBI:43474"/>
        <dbReference type="ChEBI" id="CHEBI:58533"/>
        <dbReference type="EC" id="2.4.2.28"/>
    </reaction>
    <physiologicalReaction direction="left-to-right" evidence="10">
        <dbReference type="Rhea" id="RHEA:11853"/>
    </physiologicalReaction>
</comment>
<proteinExistence type="inferred from homology"/>
<dbReference type="AlphaFoldDB" id="A0A6M8J8Y0"/>
<protein>
    <submittedName>
        <fullName evidence="11">Laccase domain-containing protein</fullName>
    </submittedName>
</protein>
<evidence type="ECO:0000256" key="5">
    <source>
        <dbReference type="ARBA" id="ARBA00022723"/>
    </source>
</evidence>
<dbReference type="CDD" id="cd16833">
    <property type="entry name" value="YfiH"/>
    <property type="match status" value="1"/>
</dbReference>
<keyword evidence="6" id="KW-0378">Hydrolase</keyword>
<reference evidence="12" key="1">
    <citation type="submission" date="2020-05" db="EMBL/GenBank/DDBJ databases">
        <title>Novel species in genus Nocardioides.</title>
        <authorList>
            <person name="Zhang G."/>
        </authorList>
    </citation>
    <scope>NUCLEOTIDE SEQUENCE [LARGE SCALE GENOMIC DNA]</scope>
    <source>
        <strain evidence="12">zg-1050</strain>
    </source>
</reference>
<sequence length="279" mass="29571">MDVPHDSLPLPHLDARQLGAHRLTLLTDDALFRAVGVRMGFTTRDQGVSEGSFSSLNLGLHVGDRADAVHANRARLLDALGAPQASLIVPHQVHGTHLECVDDGDPVALNAARHRADQGCDALTCSVSGVTVLLNFADCLPLILAAPTGAFAVVHAGWRGAFDRIASRALAALCRQGGGCEPSQVNAYIGPHICSRCFETSAELAARFAERFGPQAAPDARHVSLAQAVRVDLARGGIDERRVCEARACTVEEGERFFSYRASGGAGGRHGAVAFREER</sequence>
<dbReference type="Gene3D" id="3.60.140.10">
    <property type="entry name" value="CNF1/YfiH-like putative cysteine hydrolases"/>
    <property type="match status" value="1"/>
</dbReference>
<keyword evidence="12" id="KW-1185">Reference proteome</keyword>
<dbReference type="Proteomes" id="UP000503297">
    <property type="component" value="Chromosome"/>
</dbReference>
<name>A0A6M8J8Y0_9ACTN</name>
<dbReference type="Pfam" id="PF02578">
    <property type="entry name" value="Cu-oxidase_4"/>
    <property type="match status" value="1"/>
</dbReference>
<evidence type="ECO:0000256" key="4">
    <source>
        <dbReference type="ARBA" id="ARBA00022679"/>
    </source>
</evidence>
<dbReference type="RefSeq" id="WP_173165433.1">
    <property type="nucleotide sequence ID" value="NZ_CP053716.1"/>
</dbReference>
<dbReference type="KEGG" id="bwa:HLV38_07325"/>
<comment type="catalytic activity">
    <reaction evidence="9">
        <text>adenosine + phosphate = alpha-D-ribose 1-phosphate + adenine</text>
        <dbReference type="Rhea" id="RHEA:27642"/>
        <dbReference type="ChEBI" id="CHEBI:16335"/>
        <dbReference type="ChEBI" id="CHEBI:16708"/>
        <dbReference type="ChEBI" id="CHEBI:43474"/>
        <dbReference type="ChEBI" id="CHEBI:57720"/>
        <dbReference type="EC" id="2.4.2.1"/>
    </reaction>
    <physiologicalReaction direction="left-to-right" evidence="9">
        <dbReference type="Rhea" id="RHEA:27643"/>
    </physiologicalReaction>
</comment>
<evidence type="ECO:0000313" key="11">
    <source>
        <dbReference type="EMBL" id="QKF07928.1"/>
    </source>
</evidence>
<dbReference type="EMBL" id="CP053716">
    <property type="protein sequence ID" value="QKF07928.1"/>
    <property type="molecule type" value="Genomic_DNA"/>
</dbReference>
<comment type="function">
    <text evidence="2">Purine nucleoside enzyme that catalyzes the phosphorolysis of adenosine and inosine nucleosides, yielding D-ribose 1-phosphate and the respective free bases, adenine and hypoxanthine. Also catalyzes the phosphorolysis of S-methyl-5'-thioadenosine into adenine and S-methyl-5-thio-alpha-D-ribose 1-phosphate. Also has adenosine deaminase activity.</text>
</comment>